<evidence type="ECO:0000256" key="1">
    <source>
        <dbReference type="ARBA" id="ARBA00004141"/>
    </source>
</evidence>
<feature type="transmembrane region" description="Helical" evidence="7">
    <location>
        <begin position="173"/>
        <end position="203"/>
    </location>
</feature>
<dbReference type="GO" id="GO:0055085">
    <property type="term" value="P:transmembrane transport"/>
    <property type="evidence" value="ECO:0007669"/>
    <property type="project" value="InterPro"/>
</dbReference>
<dbReference type="Proteomes" id="UP000594749">
    <property type="component" value="Chromosome"/>
</dbReference>
<organism evidence="8 9">
    <name type="scientific">Campylobacter corcagiensis</name>
    <dbReference type="NCBI Taxonomy" id="1448857"/>
    <lineage>
        <taxon>Bacteria</taxon>
        <taxon>Pseudomonadati</taxon>
        <taxon>Campylobacterota</taxon>
        <taxon>Epsilonproteobacteria</taxon>
        <taxon>Campylobacterales</taxon>
        <taxon>Campylobacteraceae</taxon>
        <taxon>Campylobacter</taxon>
    </lineage>
</organism>
<evidence type="ECO:0000256" key="4">
    <source>
        <dbReference type="ARBA" id="ARBA00022989"/>
    </source>
</evidence>
<dbReference type="PANTHER" id="PTHR30477">
    <property type="entry name" value="ABC-TRANSPORTER METAL-BINDING PROTEIN"/>
    <property type="match status" value="1"/>
</dbReference>
<keyword evidence="5 7" id="KW-0472">Membrane</keyword>
<evidence type="ECO:0000313" key="9">
    <source>
        <dbReference type="Proteomes" id="UP000594749"/>
    </source>
</evidence>
<evidence type="ECO:0000313" key="8">
    <source>
        <dbReference type="EMBL" id="QOQ87865.1"/>
    </source>
</evidence>
<dbReference type="EMBL" id="CP063078">
    <property type="protein sequence ID" value="QOQ87865.1"/>
    <property type="molecule type" value="Genomic_DNA"/>
</dbReference>
<gene>
    <name evidence="8" type="ORF">IMC76_03435</name>
</gene>
<evidence type="ECO:0000256" key="6">
    <source>
        <dbReference type="RuleBase" id="RU003943"/>
    </source>
</evidence>
<feature type="transmembrane region" description="Helical" evidence="7">
    <location>
        <begin position="242"/>
        <end position="262"/>
    </location>
</feature>
<feature type="transmembrane region" description="Helical" evidence="7">
    <location>
        <begin position="215"/>
        <end position="236"/>
    </location>
</feature>
<comment type="similarity">
    <text evidence="2 6">Belongs to the ABC-3 integral membrane protein family.</text>
</comment>
<feature type="transmembrane region" description="Helical" evidence="7">
    <location>
        <begin position="90"/>
        <end position="109"/>
    </location>
</feature>
<dbReference type="PANTHER" id="PTHR30477:SF18">
    <property type="entry name" value="METAL TRANSPORT SYSTEM MEMBRANE PROTEIN CT_417-RELATED"/>
    <property type="match status" value="1"/>
</dbReference>
<dbReference type="OrthoDB" id="9798540at2"/>
<dbReference type="InterPro" id="IPR001626">
    <property type="entry name" value="ABC_TroCD"/>
</dbReference>
<evidence type="ECO:0000256" key="7">
    <source>
        <dbReference type="SAM" id="Phobius"/>
    </source>
</evidence>
<protein>
    <submittedName>
        <fullName evidence="8">Metal ABC transporter permease</fullName>
    </submittedName>
</protein>
<evidence type="ECO:0000256" key="3">
    <source>
        <dbReference type="ARBA" id="ARBA00022692"/>
    </source>
</evidence>
<comment type="subcellular location">
    <subcellularLocation>
        <location evidence="6">Cell membrane</location>
        <topology evidence="6">Multi-pass membrane protein</topology>
    </subcellularLocation>
    <subcellularLocation>
        <location evidence="1">Membrane</location>
        <topology evidence="1">Multi-pass membrane protein</topology>
    </subcellularLocation>
</comment>
<name>A0A7M1LK05_9BACT</name>
<feature type="transmembrane region" description="Helical" evidence="7">
    <location>
        <begin position="130"/>
        <end position="153"/>
    </location>
</feature>
<dbReference type="CDD" id="cd06550">
    <property type="entry name" value="TM_ABC_iron-siderophores_like"/>
    <property type="match status" value="1"/>
</dbReference>
<feature type="transmembrane region" description="Helical" evidence="7">
    <location>
        <begin position="53"/>
        <end position="78"/>
    </location>
</feature>
<keyword evidence="6" id="KW-0813">Transport</keyword>
<keyword evidence="9" id="KW-1185">Reference proteome</keyword>
<feature type="transmembrane region" description="Helical" evidence="7">
    <location>
        <begin position="12"/>
        <end position="33"/>
    </location>
</feature>
<proteinExistence type="inferred from homology"/>
<dbReference type="Gene3D" id="1.10.3470.10">
    <property type="entry name" value="ABC transporter involved in vitamin B12 uptake, BtuC"/>
    <property type="match status" value="1"/>
</dbReference>
<evidence type="ECO:0000256" key="5">
    <source>
        <dbReference type="ARBA" id="ARBA00023136"/>
    </source>
</evidence>
<dbReference type="RefSeq" id="WP_025802256.1">
    <property type="nucleotide sequence ID" value="NZ_CP053842.1"/>
</dbReference>
<evidence type="ECO:0000256" key="2">
    <source>
        <dbReference type="ARBA" id="ARBA00008034"/>
    </source>
</evidence>
<dbReference type="SUPFAM" id="SSF81345">
    <property type="entry name" value="ABC transporter involved in vitamin B12 uptake, BtuC"/>
    <property type="match status" value="1"/>
</dbReference>
<sequence>MQEILSYTFMQNALIGGLLVSVACGVIGSLVVINRMTFIAGGISHSAYGGIGIAAFLGFAPLFGATIFTIFVAFIIAFLTLKDKERFDSVIGAMWAFGMALGIIFIDITPGYKGDLMGYLFGSILTIDNGALKFVTIVDIFVVMLVVVFYRQFCAVSFDSEFARLRGVNSTLFYYILVLLTALCVSSAIQVVGLILVIALMTIPPYIAEIFSKNLGVMMILSSVISAVFCILGLMISYKFNLTSGASIIMVAAVTFFIIMGFKNFKFS</sequence>
<reference evidence="8 9" key="1">
    <citation type="submission" date="2020-10" db="EMBL/GenBank/DDBJ databases">
        <title>Campylobacter and Helicobacter PacBio genomes.</title>
        <authorList>
            <person name="Lane C."/>
        </authorList>
    </citation>
    <scope>NUCLEOTIDE SEQUENCE [LARGE SCALE GENOMIC DNA]</scope>
    <source>
        <strain evidence="8 9">2016D-0077</strain>
    </source>
</reference>
<accession>A0A7M1LK05</accession>
<dbReference type="GO" id="GO:0010043">
    <property type="term" value="P:response to zinc ion"/>
    <property type="evidence" value="ECO:0007669"/>
    <property type="project" value="TreeGrafter"/>
</dbReference>
<dbReference type="InterPro" id="IPR037294">
    <property type="entry name" value="ABC_BtuC-like"/>
</dbReference>
<dbReference type="Pfam" id="PF00950">
    <property type="entry name" value="ABC-3"/>
    <property type="match status" value="1"/>
</dbReference>
<keyword evidence="4 7" id="KW-1133">Transmembrane helix</keyword>
<dbReference type="AlphaFoldDB" id="A0A7M1LK05"/>
<dbReference type="GO" id="GO:0043190">
    <property type="term" value="C:ATP-binding cassette (ABC) transporter complex"/>
    <property type="evidence" value="ECO:0007669"/>
    <property type="project" value="InterPro"/>
</dbReference>
<keyword evidence="3 6" id="KW-0812">Transmembrane</keyword>